<dbReference type="AlphaFoldDB" id="A0A7S1FQL0"/>
<evidence type="ECO:0000313" key="2">
    <source>
        <dbReference type="EMBL" id="CAD8881748.1"/>
    </source>
</evidence>
<proteinExistence type="predicted"/>
<dbReference type="InterPro" id="IPR001214">
    <property type="entry name" value="SET_dom"/>
</dbReference>
<organism evidence="2">
    <name type="scientific">Corethron hystrix</name>
    <dbReference type="NCBI Taxonomy" id="216773"/>
    <lineage>
        <taxon>Eukaryota</taxon>
        <taxon>Sar</taxon>
        <taxon>Stramenopiles</taxon>
        <taxon>Ochrophyta</taxon>
        <taxon>Bacillariophyta</taxon>
        <taxon>Coscinodiscophyceae</taxon>
        <taxon>Corethrophycidae</taxon>
        <taxon>Corethrales</taxon>
        <taxon>Corethraceae</taxon>
        <taxon>Corethron</taxon>
    </lineage>
</organism>
<evidence type="ECO:0000259" key="1">
    <source>
        <dbReference type="PROSITE" id="PS50280"/>
    </source>
</evidence>
<dbReference type="InterPro" id="IPR046341">
    <property type="entry name" value="SET_dom_sf"/>
</dbReference>
<dbReference type="EMBL" id="HBFR01012404">
    <property type="protein sequence ID" value="CAD8881748.1"/>
    <property type="molecule type" value="Transcribed_RNA"/>
</dbReference>
<reference evidence="2" key="1">
    <citation type="submission" date="2021-01" db="EMBL/GenBank/DDBJ databases">
        <authorList>
            <person name="Corre E."/>
            <person name="Pelletier E."/>
            <person name="Niang G."/>
            <person name="Scheremetjew M."/>
            <person name="Finn R."/>
            <person name="Kale V."/>
            <person name="Holt S."/>
            <person name="Cochrane G."/>
            <person name="Meng A."/>
            <person name="Brown T."/>
            <person name="Cohen L."/>
        </authorList>
    </citation>
    <scope>NUCLEOTIDE SEQUENCE</scope>
    <source>
        <strain evidence="2">308</strain>
    </source>
</reference>
<accession>A0A7S1FQL0</accession>
<name>A0A7S1FQL0_9STRA</name>
<protein>
    <recommendedName>
        <fullName evidence="1">SET domain-containing protein</fullName>
    </recommendedName>
</protein>
<dbReference type="Gene3D" id="2.170.270.10">
    <property type="entry name" value="SET domain"/>
    <property type="match status" value="1"/>
</dbReference>
<dbReference type="SUPFAM" id="SSF82199">
    <property type="entry name" value="SET domain"/>
    <property type="match status" value="1"/>
</dbReference>
<sequence length="412" mass="47619">MISYLFGILSIKGKFEYFKMFLVLLSSLPNIDKRIKSIFQTIESVEDIVNIIIGGGAASLEKRASYSLEWLEQNGRCLDHIYSHLSDMPSAGRGAFSRRFIKKGEVVITSPLMAFQKSHLEEFYDKNNKIVPPPEFESRQVLLNYCYSHPKSSVALFPLTHAILINHASVRKGSNRHPNAKIRWANDHTETQHLLHSSLELVKERKAPKPFLEFVATRDIEPDEEVLIDYGEAWEHAWNDHLTDWSLKQSVENREISSLSILAMNENIFNVSHSWSEVHMTVCSKIKLHDEILAGDATEYHGFDKDDELIDLGHIANFIPCKIVGTNRERETFDVVYYWDKDDPVQKFVTELALEEIHLSEYYILKDLPAFFLMFTEKPGRSDERRAGSFRHEIMIPDDIFPESWKDLSNDI</sequence>
<feature type="domain" description="SET" evidence="1">
    <location>
        <begin position="79"/>
        <end position="231"/>
    </location>
</feature>
<dbReference type="PROSITE" id="PS50280">
    <property type="entry name" value="SET"/>
    <property type="match status" value="1"/>
</dbReference>
<dbReference type="Pfam" id="PF00856">
    <property type="entry name" value="SET"/>
    <property type="match status" value="1"/>
</dbReference>
<gene>
    <name evidence="2" type="ORF">CHYS00102_LOCUS8936</name>
</gene>